<name>A0ABT8K8D1_9MICO</name>
<dbReference type="RefSeq" id="WP_301209879.1">
    <property type="nucleotide sequence ID" value="NZ_JAROCF010000001.1"/>
</dbReference>
<sequence>MDDTRNPAGTEGGDLGDRDLTAKDRSYSPSSERETAAKQDDPTGDDVMPGTGGPDDTGDVDVPPEDDLDPATIVQRGDPGPGPVDTDHVGTDDVGGRRPGDG</sequence>
<evidence type="ECO:0000313" key="2">
    <source>
        <dbReference type="EMBL" id="MDN4613066.1"/>
    </source>
</evidence>
<organism evidence="2 3">
    <name type="scientific">Leifsonia williamsii</name>
    <dbReference type="NCBI Taxonomy" id="3035919"/>
    <lineage>
        <taxon>Bacteria</taxon>
        <taxon>Bacillati</taxon>
        <taxon>Actinomycetota</taxon>
        <taxon>Actinomycetes</taxon>
        <taxon>Micrococcales</taxon>
        <taxon>Microbacteriaceae</taxon>
        <taxon>Leifsonia</taxon>
    </lineage>
</organism>
<evidence type="ECO:0000313" key="3">
    <source>
        <dbReference type="Proteomes" id="UP001174208"/>
    </source>
</evidence>
<accession>A0ABT8K8D1</accession>
<keyword evidence="3" id="KW-1185">Reference proteome</keyword>
<feature type="compositionally biased region" description="Basic and acidic residues" evidence="1">
    <location>
        <begin position="85"/>
        <end position="102"/>
    </location>
</feature>
<comment type="caution">
    <text evidence="2">The sequence shown here is derived from an EMBL/GenBank/DDBJ whole genome shotgun (WGS) entry which is preliminary data.</text>
</comment>
<feature type="compositionally biased region" description="Basic and acidic residues" evidence="1">
    <location>
        <begin position="15"/>
        <end position="41"/>
    </location>
</feature>
<reference evidence="2" key="1">
    <citation type="submission" date="2023-06" db="EMBL/GenBank/DDBJ databases">
        <title>MT1 and MT2 Draft Genomes of Novel Species.</title>
        <authorList>
            <person name="Venkateswaran K."/>
        </authorList>
    </citation>
    <scope>NUCLEOTIDE SEQUENCE</scope>
    <source>
        <strain evidence="2">F6_8S_P_1B</strain>
    </source>
</reference>
<evidence type="ECO:0000256" key="1">
    <source>
        <dbReference type="SAM" id="MobiDB-lite"/>
    </source>
</evidence>
<proteinExistence type="predicted"/>
<dbReference type="EMBL" id="JAROCF010000001">
    <property type="protein sequence ID" value="MDN4613066.1"/>
    <property type="molecule type" value="Genomic_DNA"/>
</dbReference>
<feature type="region of interest" description="Disordered" evidence="1">
    <location>
        <begin position="1"/>
        <end position="102"/>
    </location>
</feature>
<gene>
    <name evidence="2" type="ORF">P5G50_01265</name>
</gene>
<protein>
    <submittedName>
        <fullName evidence="2">Uncharacterized protein</fullName>
    </submittedName>
</protein>
<feature type="compositionally biased region" description="Acidic residues" evidence="1">
    <location>
        <begin position="56"/>
        <end position="69"/>
    </location>
</feature>
<dbReference type="Proteomes" id="UP001174208">
    <property type="component" value="Unassembled WGS sequence"/>
</dbReference>